<evidence type="ECO:0000313" key="1">
    <source>
        <dbReference type="EMBL" id="MBW0463744.1"/>
    </source>
</evidence>
<keyword evidence="2" id="KW-1185">Reference proteome</keyword>
<dbReference type="Proteomes" id="UP000765509">
    <property type="component" value="Unassembled WGS sequence"/>
</dbReference>
<gene>
    <name evidence="1" type="ORF">O181_003459</name>
</gene>
<proteinExistence type="predicted"/>
<accession>A0A9Q3BEE5</accession>
<name>A0A9Q3BEE5_9BASI</name>
<protein>
    <submittedName>
        <fullName evidence="1">Uncharacterized protein</fullName>
    </submittedName>
</protein>
<dbReference type="AlphaFoldDB" id="A0A9Q3BEE5"/>
<organism evidence="1 2">
    <name type="scientific">Austropuccinia psidii MF-1</name>
    <dbReference type="NCBI Taxonomy" id="1389203"/>
    <lineage>
        <taxon>Eukaryota</taxon>
        <taxon>Fungi</taxon>
        <taxon>Dikarya</taxon>
        <taxon>Basidiomycota</taxon>
        <taxon>Pucciniomycotina</taxon>
        <taxon>Pucciniomycetes</taxon>
        <taxon>Pucciniales</taxon>
        <taxon>Sphaerophragmiaceae</taxon>
        <taxon>Austropuccinia</taxon>
    </lineage>
</organism>
<comment type="caution">
    <text evidence="1">The sequence shown here is derived from an EMBL/GenBank/DDBJ whole genome shotgun (WGS) entry which is preliminary data.</text>
</comment>
<sequence length="146" mass="16645">MDLVEIHAKAPSFKEILEKSKNHAVRCMEDSFGYSKDKWDKSHATPDFKLGDPVLVSTTKFNNIKGCKNLKDPFSRAFFIKALHGENSVQVELSEELSSSKALQHIPPVEPYDTKKSTKVLKETTLRTKKVREYPVRYSDPACEDK</sequence>
<dbReference type="EMBL" id="AVOT02000622">
    <property type="protein sequence ID" value="MBW0463744.1"/>
    <property type="molecule type" value="Genomic_DNA"/>
</dbReference>
<reference evidence="1" key="1">
    <citation type="submission" date="2021-03" db="EMBL/GenBank/DDBJ databases">
        <title>Draft genome sequence of rust myrtle Austropuccinia psidii MF-1, a brazilian biotype.</title>
        <authorList>
            <person name="Quecine M.C."/>
            <person name="Pachon D.M.R."/>
            <person name="Bonatelli M.L."/>
            <person name="Correr F.H."/>
            <person name="Franceschini L.M."/>
            <person name="Leite T.F."/>
            <person name="Margarido G.R.A."/>
            <person name="Almeida C.A."/>
            <person name="Ferrarezi J.A."/>
            <person name="Labate C.A."/>
        </authorList>
    </citation>
    <scope>NUCLEOTIDE SEQUENCE</scope>
    <source>
        <strain evidence="1">MF-1</strain>
    </source>
</reference>
<evidence type="ECO:0000313" key="2">
    <source>
        <dbReference type="Proteomes" id="UP000765509"/>
    </source>
</evidence>